<gene>
    <name evidence="1" type="ORF">DSO57_1009012</name>
</gene>
<proteinExistence type="predicted"/>
<keyword evidence="2" id="KW-1185">Reference proteome</keyword>
<evidence type="ECO:0000313" key="2">
    <source>
        <dbReference type="Proteomes" id="UP001165960"/>
    </source>
</evidence>
<protein>
    <submittedName>
        <fullName evidence="1">Uncharacterized protein</fullName>
    </submittedName>
</protein>
<reference evidence="1" key="1">
    <citation type="submission" date="2022-04" db="EMBL/GenBank/DDBJ databases">
        <title>Genome of the entomopathogenic fungus Entomophthora muscae.</title>
        <authorList>
            <person name="Elya C."/>
            <person name="Lovett B.R."/>
            <person name="Lee E."/>
            <person name="Macias A.M."/>
            <person name="Hajek A.E."/>
            <person name="De Bivort B.L."/>
            <person name="Kasson M.T."/>
            <person name="De Fine Licht H.H."/>
            <person name="Stajich J.E."/>
        </authorList>
    </citation>
    <scope>NUCLEOTIDE SEQUENCE</scope>
    <source>
        <strain evidence="1">Berkeley</strain>
    </source>
</reference>
<sequence length="441" mass="48997">MSSDNINLSAVSPRPETSTTAPDASQQSRLDAVSEQGYCDSNVAMYIPSVARASPEPTLRSLVYAPTEFSTQPSLTIPPSTNSPEPSIPQLLPTSPTEAHPIAADNISVHATQVRRNWATHLIRNYRSISRTSKLLLLISVSTSLIQILICVIVLSLYWHQTCDSQLRVYIIMYVVRLVISVPITVLYYLKPPRRNRRTSFNLWIDRARSIMDVFAMLLFIVGNYLIYSSTNCREQNLALYILSLALVIIGYFIITIPVFFCGAVIFCLPCVLVVMRVLRVGEATGVGASAELINKLPVLKFDKSLSIKNRPPPSSPGLVPPVNSPHSETHDPSRPASIAPVKKSLFRSLFVSGKKGKAISSSSARRVKPLAILQLEDEADAICAICITEYEDSDEIRKMVCNHHYHVDCVDEWLKQNRTCPLCKRDITGQTDPPISEDEF</sequence>
<evidence type="ECO:0000313" key="1">
    <source>
        <dbReference type="EMBL" id="KAJ9085962.1"/>
    </source>
</evidence>
<name>A0ACC2UGR6_9FUNG</name>
<dbReference type="Proteomes" id="UP001165960">
    <property type="component" value="Unassembled WGS sequence"/>
</dbReference>
<organism evidence="1 2">
    <name type="scientific">Entomophthora muscae</name>
    <dbReference type="NCBI Taxonomy" id="34485"/>
    <lineage>
        <taxon>Eukaryota</taxon>
        <taxon>Fungi</taxon>
        <taxon>Fungi incertae sedis</taxon>
        <taxon>Zoopagomycota</taxon>
        <taxon>Entomophthoromycotina</taxon>
        <taxon>Entomophthoromycetes</taxon>
        <taxon>Entomophthorales</taxon>
        <taxon>Entomophthoraceae</taxon>
        <taxon>Entomophthora</taxon>
    </lineage>
</organism>
<accession>A0ACC2UGR6</accession>
<comment type="caution">
    <text evidence="1">The sequence shown here is derived from an EMBL/GenBank/DDBJ whole genome shotgun (WGS) entry which is preliminary data.</text>
</comment>
<dbReference type="EMBL" id="QTSX02000738">
    <property type="protein sequence ID" value="KAJ9085962.1"/>
    <property type="molecule type" value="Genomic_DNA"/>
</dbReference>